<dbReference type="PANTHER" id="PTHR12526">
    <property type="entry name" value="GLYCOSYLTRANSFERASE"/>
    <property type="match status" value="1"/>
</dbReference>
<dbReference type="SUPFAM" id="SSF53756">
    <property type="entry name" value="UDP-Glycosyltransferase/glycogen phosphorylase"/>
    <property type="match status" value="1"/>
</dbReference>
<dbReference type="RefSeq" id="WP_074833101.1">
    <property type="nucleotide sequence ID" value="NZ_FOAT01000007.1"/>
</dbReference>
<dbReference type="Pfam" id="PF00534">
    <property type="entry name" value="Glycos_transf_1"/>
    <property type="match status" value="1"/>
</dbReference>
<dbReference type="PANTHER" id="PTHR12526:SF630">
    <property type="entry name" value="GLYCOSYLTRANSFERASE"/>
    <property type="match status" value="1"/>
</dbReference>
<name>A0A1H7KQ74_RUMAL</name>
<feature type="domain" description="Glycosyltransferase subfamily 4-like N-terminal" evidence="2">
    <location>
        <begin position="5"/>
        <end position="147"/>
    </location>
</feature>
<evidence type="ECO:0000313" key="4">
    <source>
        <dbReference type="Proteomes" id="UP000186015"/>
    </source>
</evidence>
<dbReference type="OrthoDB" id="9772485at2"/>
<dbReference type="GO" id="GO:0016757">
    <property type="term" value="F:glycosyltransferase activity"/>
    <property type="evidence" value="ECO:0007669"/>
    <property type="project" value="InterPro"/>
</dbReference>
<dbReference type="Proteomes" id="UP000186015">
    <property type="component" value="Unassembled WGS sequence"/>
</dbReference>
<dbReference type="InterPro" id="IPR001296">
    <property type="entry name" value="Glyco_trans_1"/>
</dbReference>
<evidence type="ECO:0000313" key="3">
    <source>
        <dbReference type="EMBL" id="SEK89013.1"/>
    </source>
</evidence>
<dbReference type="AlphaFoldDB" id="A0A1H7KQ74"/>
<feature type="domain" description="Glycosyl transferase family 1" evidence="1">
    <location>
        <begin position="185"/>
        <end position="340"/>
    </location>
</feature>
<accession>A0A1H7KQ74</accession>
<dbReference type="InterPro" id="IPR028098">
    <property type="entry name" value="Glyco_trans_4-like_N"/>
</dbReference>
<protein>
    <submittedName>
        <fullName evidence="3">Galacturonosyltransferase</fullName>
    </submittedName>
</protein>
<reference evidence="3 4" key="1">
    <citation type="submission" date="2016-10" db="EMBL/GenBank/DDBJ databases">
        <authorList>
            <person name="de Groot N.N."/>
        </authorList>
    </citation>
    <scope>NUCLEOTIDE SEQUENCE [LARGE SCALE GENOMIC DNA]</scope>
    <source>
        <strain evidence="3 4">KH2T6</strain>
    </source>
</reference>
<dbReference type="Pfam" id="PF13477">
    <property type="entry name" value="Glyco_trans_4_2"/>
    <property type="match status" value="1"/>
</dbReference>
<gene>
    <name evidence="3" type="ORF">SAMN05216469_10759</name>
</gene>
<evidence type="ECO:0000259" key="2">
    <source>
        <dbReference type="Pfam" id="PF13477"/>
    </source>
</evidence>
<organism evidence="3 4">
    <name type="scientific">Ruminococcus albus</name>
    <dbReference type="NCBI Taxonomy" id="1264"/>
    <lineage>
        <taxon>Bacteria</taxon>
        <taxon>Bacillati</taxon>
        <taxon>Bacillota</taxon>
        <taxon>Clostridia</taxon>
        <taxon>Eubacteriales</taxon>
        <taxon>Oscillospiraceae</taxon>
        <taxon>Ruminococcus</taxon>
    </lineage>
</organism>
<dbReference type="EMBL" id="FOAT01000007">
    <property type="protein sequence ID" value="SEK89013.1"/>
    <property type="molecule type" value="Genomic_DNA"/>
</dbReference>
<evidence type="ECO:0000259" key="1">
    <source>
        <dbReference type="Pfam" id="PF00534"/>
    </source>
</evidence>
<dbReference type="Gene3D" id="3.40.50.2000">
    <property type="entry name" value="Glycogen Phosphorylase B"/>
    <property type="match status" value="2"/>
</dbReference>
<proteinExistence type="predicted"/>
<dbReference type="CDD" id="cd03808">
    <property type="entry name" value="GT4_CapM-like"/>
    <property type="match status" value="1"/>
</dbReference>
<sequence>MRERILIVSNVTAGLVSFRSELIETLKKKYNVIVLASDNGRKERLEALGVKVINIDLERHGTNPLKEIKIISLYKSYMKRIKPIIVLTYTIKPNIYAGMAAACLNIPYVANITGLGSTVENSGLMQKITIPLYRFGLRKAQKVFFQNSYNQKFMLQRHIVEKKQCELLPGSGVNLEKYNVHSYPNKDTIDFVFISRVIKEKGIDQYLDAAKYIRKKYPQTRFHICGDCEEEYEELLKQLEHDGVIIYHGRIEDISEMHRQCSCTIHPSYYPEGMSNVLLEACACGRPIITTNRPGCQEVVEDGINGFIVKQKDSKDLICKIEMFLNLSNEAKMQMGLAGRRKVEQEFDRKIVINKYLQEISKREVDDGI</sequence>
<keyword evidence="3" id="KW-0808">Transferase</keyword>